<sequence>MENVNNWCDINLDIDHLFPDKKNENLITSFEKIVTADLTKLLSIRDYIDTNKIKMTDGLKNYLLKTVYQCNIDRLAFVRNLGTLREE</sequence>
<organism evidence="1 2">
    <name type="scientific">Paenibacillus riograndensis</name>
    <dbReference type="NCBI Taxonomy" id="483937"/>
    <lineage>
        <taxon>Bacteria</taxon>
        <taxon>Bacillati</taxon>
        <taxon>Bacillota</taxon>
        <taxon>Bacilli</taxon>
        <taxon>Bacillales</taxon>
        <taxon>Paenibacillaceae</taxon>
        <taxon>Paenibacillus</taxon>
        <taxon>Paenibacillus sonchi group</taxon>
    </lineage>
</organism>
<dbReference type="AlphaFoldDB" id="A0A132TLB9"/>
<keyword evidence="2" id="KW-1185">Reference proteome</keyword>
<dbReference type="Proteomes" id="UP000070475">
    <property type="component" value="Unassembled WGS sequence"/>
</dbReference>
<evidence type="ECO:0000313" key="1">
    <source>
        <dbReference type="EMBL" id="KWX72157.1"/>
    </source>
</evidence>
<comment type="caution">
    <text evidence="1">The sequence shown here is derived from an EMBL/GenBank/DDBJ whole genome shotgun (WGS) entry which is preliminary data.</text>
</comment>
<proteinExistence type="predicted"/>
<dbReference type="RefSeq" id="WP_060862740.1">
    <property type="nucleotide sequence ID" value="NZ_LIRB01000145.1"/>
</dbReference>
<evidence type="ECO:0000313" key="2">
    <source>
        <dbReference type="Proteomes" id="UP000070475"/>
    </source>
</evidence>
<accession>A0A132TLB9</accession>
<dbReference type="PATRIC" id="fig|483937.3.peg.5219"/>
<name>A0A132TLB9_9BACL</name>
<gene>
    <name evidence="1" type="ORF">AMQ84_26095</name>
</gene>
<dbReference type="EMBL" id="LIRB01000145">
    <property type="protein sequence ID" value="KWX72157.1"/>
    <property type="molecule type" value="Genomic_DNA"/>
</dbReference>
<protein>
    <submittedName>
        <fullName evidence="1">Uncharacterized protein</fullName>
    </submittedName>
</protein>
<reference evidence="1 2" key="1">
    <citation type="submission" date="2015-08" db="EMBL/GenBank/DDBJ databases">
        <title>Genomes of Paenibacillus riograndensis.</title>
        <authorList>
            <person name="Sant'Anna F.H."/>
            <person name="Souza R."/>
            <person name="Ambrosini A."/>
            <person name="Bach E."/>
            <person name="Fernandes G."/>
            <person name="Balsanelli E."/>
            <person name="Baura V.A."/>
            <person name="Pedrosa F.O."/>
            <person name="Souza E.M."/>
            <person name="Passaglia L."/>
        </authorList>
    </citation>
    <scope>NUCLEOTIDE SEQUENCE [LARGE SCALE GENOMIC DNA]</scope>
    <source>
        <strain evidence="1 2">CAS34</strain>
    </source>
</reference>